<dbReference type="GO" id="GO:0004525">
    <property type="term" value="F:ribonuclease III activity"/>
    <property type="evidence" value="ECO:0007669"/>
    <property type="project" value="UniProtKB-EC"/>
</dbReference>
<dbReference type="CDD" id="cd10845">
    <property type="entry name" value="DSRM_RNAse_III_family"/>
    <property type="match status" value="1"/>
</dbReference>
<proteinExistence type="inferred from homology"/>
<dbReference type="EMBL" id="JAUHJS010000002">
    <property type="protein sequence ID" value="MDN4164898.1"/>
    <property type="molecule type" value="Genomic_DNA"/>
</dbReference>
<comment type="similarity">
    <text evidence="2">Belongs to the ribonuclease III family.</text>
</comment>
<dbReference type="InterPro" id="IPR011907">
    <property type="entry name" value="RNase_III"/>
</dbReference>
<dbReference type="SUPFAM" id="SSF69065">
    <property type="entry name" value="RNase III domain-like"/>
    <property type="match status" value="1"/>
</dbReference>
<dbReference type="EC" id="3.1.26.3" evidence="8"/>
<keyword evidence="4 8" id="KW-0540">Nuclease</keyword>
<comment type="caution">
    <text evidence="11">The sequence shown here is derived from an EMBL/GenBank/DDBJ whole genome shotgun (WGS) entry which is preliminary data.</text>
</comment>
<dbReference type="PROSITE" id="PS50137">
    <property type="entry name" value="DS_RBD"/>
    <property type="match status" value="1"/>
</dbReference>
<evidence type="ECO:0000256" key="8">
    <source>
        <dbReference type="HAMAP-Rule" id="MF_00104"/>
    </source>
</evidence>
<dbReference type="PROSITE" id="PS50142">
    <property type="entry name" value="RNASE_3_2"/>
    <property type="match status" value="1"/>
</dbReference>
<keyword evidence="3 8" id="KW-0507">mRNA processing</keyword>
<keyword evidence="8" id="KW-0699">rRNA-binding</keyword>
<protein>
    <recommendedName>
        <fullName evidence="8">Ribonuclease 3</fullName>
        <ecNumber evidence="8">3.1.26.3</ecNumber>
    </recommendedName>
    <alternativeName>
        <fullName evidence="8">Ribonuclease III</fullName>
        <shortName evidence="8">RNase III</shortName>
    </alternativeName>
</protein>
<keyword evidence="6 8" id="KW-0378">Hydrolase</keyword>
<evidence type="ECO:0000256" key="1">
    <source>
        <dbReference type="ARBA" id="ARBA00000109"/>
    </source>
</evidence>
<organism evidence="11 12">
    <name type="scientific">Shiella aurantiaca</name>
    <dbReference type="NCBI Taxonomy" id="3058365"/>
    <lineage>
        <taxon>Bacteria</taxon>
        <taxon>Pseudomonadati</taxon>
        <taxon>Bacteroidota</taxon>
        <taxon>Cytophagia</taxon>
        <taxon>Cytophagales</taxon>
        <taxon>Shiellaceae</taxon>
        <taxon>Shiella</taxon>
    </lineage>
</organism>
<comment type="subcellular location">
    <subcellularLocation>
        <location evidence="8">Cytoplasm</location>
    </subcellularLocation>
</comment>
<comment type="function">
    <text evidence="8">Digests double-stranded RNA. Involved in the processing of primary rRNA transcript to yield the immediate precursors to the large and small rRNAs (23S and 16S). Processes some mRNAs, and tRNAs when they are encoded in the rRNA operon. Processes pre-crRNA and tracrRNA of type II CRISPR loci if present in the organism.</text>
</comment>
<feature type="domain" description="RNase III" evidence="10">
    <location>
        <begin position="20"/>
        <end position="146"/>
    </location>
</feature>
<dbReference type="InterPro" id="IPR000999">
    <property type="entry name" value="RNase_III_dom"/>
</dbReference>
<dbReference type="InterPro" id="IPR036389">
    <property type="entry name" value="RNase_III_sf"/>
</dbReference>
<keyword evidence="8" id="KW-0479">Metal-binding</keyword>
<dbReference type="SUPFAM" id="SSF54768">
    <property type="entry name" value="dsRNA-binding domain-like"/>
    <property type="match status" value="1"/>
</dbReference>
<dbReference type="Pfam" id="PF00035">
    <property type="entry name" value="dsrm"/>
    <property type="match status" value="1"/>
</dbReference>
<dbReference type="PROSITE" id="PS00517">
    <property type="entry name" value="RNASE_3_1"/>
    <property type="match status" value="1"/>
</dbReference>
<keyword evidence="8" id="KW-0819">tRNA processing</keyword>
<dbReference type="InterPro" id="IPR014720">
    <property type="entry name" value="dsRBD_dom"/>
</dbReference>
<evidence type="ECO:0000313" key="12">
    <source>
        <dbReference type="Proteomes" id="UP001168552"/>
    </source>
</evidence>
<feature type="active site" evidence="8">
    <location>
        <position position="66"/>
    </location>
</feature>
<keyword evidence="8" id="KW-0963">Cytoplasm</keyword>
<comment type="subunit">
    <text evidence="8">Homodimer.</text>
</comment>
<dbReference type="Pfam" id="PF14622">
    <property type="entry name" value="Ribonucleas_3_3"/>
    <property type="match status" value="1"/>
</dbReference>
<dbReference type="HAMAP" id="MF_00104">
    <property type="entry name" value="RNase_III"/>
    <property type="match status" value="1"/>
</dbReference>
<reference evidence="11" key="1">
    <citation type="submission" date="2023-06" db="EMBL/GenBank/DDBJ databases">
        <title>Cytophagales bacterium Strain LB-30, isolated from soil.</title>
        <authorList>
            <person name="Liu B."/>
        </authorList>
    </citation>
    <scope>NUCLEOTIDE SEQUENCE</scope>
    <source>
        <strain evidence="11">LB-30</strain>
    </source>
</reference>
<feature type="binding site" evidence="8">
    <location>
        <position position="132"/>
    </location>
    <ligand>
        <name>Mg(2+)</name>
        <dbReference type="ChEBI" id="CHEBI:18420"/>
    </ligand>
</feature>
<dbReference type="PANTHER" id="PTHR11207">
    <property type="entry name" value="RIBONUCLEASE III"/>
    <property type="match status" value="1"/>
</dbReference>
<evidence type="ECO:0000256" key="5">
    <source>
        <dbReference type="ARBA" id="ARBA00022759"/>
    </source>
</evidence>
<keyword evidence="12" id="KW-1185">Reference proteome</keyword>
<evidence type="ECO:0000256" key="6">
    <source>
        <dbReference type="ARBA" id="ARBA00022801"/>
    </source>
</evidence>
<keyword evidence="8" id="KW-0698">rRNA processing</keyword>
<evidence type="ECO:0000256" key="3">
    <source>
        <dbReference type="ARBA" id="ARBA00022664"/>
    </source>
</evidence>
<evidence type="ECO:0000256" key="4">
    <source>
        <dbReference type="ARBA" id="ARBA00022722"/>
    </source>
</evidence>
<dbReference type="RefSeq" id="WP_320003422.1">
    <property type="nucleotide sequence ID" value="NZ_JAUHJS010000002.1"/>
</dbReference>
<evidence type="ECO:0000256" key="7">
    <source>
        <dbReference type="ARBA" id="ARBA00022884"/>
    </source>
</evidence>
<dbReference type="SMART" id="SM00535">
    <property type="entry name" value="RIBOc"/>
    <property type="match status" value="1"/>
</dbReference>
<evidence type="ECO:0000259" key="9">
    <source>
        <dbReference type="PROSITE" id="PS50137"/>
    </source>
</evidence>
<evidence type="ECO:0000256" key="2">
    <source>
        <dbReference type="ARBA" id="ARBA00010183"/>
    </source>
</evidence>
<dbReference type="SMART" id="SM00358">
    <property type="entry name" value="DSRM"/>
    <property type="match status" value="1"/>
</dbReference>
<feature type="binding site" evidence="8">
    <location>
        <position position="135"/>
    </location>
    <ligand>
        <name>Mg(2+)</name>
        <dbReference type="ChEBI" id="CHEBI:18420"/>
    </ligand>
</feature>
<dbReference type="Proteomes" id="UP001168552">
    <property type="component" value="Unassembled WGS sequence"/>
</dbReference>
<accession>A0ABT8F3L5</accession>
<dbReference type="Gene3D" id="3.30.160.20">
    <property type="match status" value="1"/>
</dbReference>
<dbReference type="PANTHER" id="PTHR11207:SF0">
    <property type="entry name" value="RIBONUCLEASE 3"/>
    <property type="match status" value="1"/>
</dbReference>
<feature type="binding site" evidence="8">
    <location>
        <position position="62"/>
    </location>
    <ligand>
        <name>Mg(2+)</name>
        <dbReference type="ChEBI" id="CHEBI:18420"/>
    </ligand>
</feature>
<dbReference type="NCBIfam" id="TIGR02191">
    <property type="entry name" value="RNaseIII"/>
    <property type="match status" value="1"/>
</dbReference>
<feature type="domain" description="DRBM" evidence="9">
    <location>
        <begin position="174"/>
        <end position="242"/>
    </location>
</feature>
<dbReference type="CDD" id="cd00593">
    <property type="entry name" value="RIBOc"/>
    <property type="match status" value="1"/>
</dbReference>
<evidence type="ECO:0000259" key="10">
    <source>
        <dbReference type="PROSITE" id="PS50142"/>
    </source>
</evidence>
<dbReference type="Gene3D" id="1.10.1520.10">
    <property type="entry name" value="Ribonuclease III domain"/>
    <property type="match status" value="1"/>
</dbReference>
<name>A0ABT8F3L5_9BACT</name>
<keyword evidence="8" id="KW-0460">Magnesium</keyword>
<gene>
    <name evidence="8 11" type="primary">rnc</name>
    <name evidence="11" type="ORF">QWY31_05260</name>
</gene>
<comment type="cofactor">
    <cofactor evidence="8">
        <name>Mg(2+)</name>
        <dbReference type="ChEBI" id="CHEBI:18420"/>
    </cofactor>
</comment>
<evidence type="ECO:0000313" key="11">
    <source>
        <dbReference type="EMBL" id="MDN4164898.1"/>
    </source>
</evidence>
<keyword evidence="7 8" id="KW-0694">RNA-binding</keyword>
<sequence length="243" mass="27986">MLSFGILHHLFSDKKEKEFKKAIKSITGLSPFNLALYTLSTLHTSMGKEVKEGVKESNERLEYLGDAVLGTVVAEFLFKKYPFKDEGFLTDIRSRIVNRESLNQLAKKIGLRDIVTYDQTRNMPMNKSLYGDALEALVGAVYLDRGFAQCRKFILNKLIIPHFDLEELIKTNPNFKSKLIEWAQRENKEVRFEIISIKNNKHFKEFTAQVFIDDQELGKGHGLNKKKAEQDAAMRSCELLHIQ</sequence>
<keyword evidence="5 8" id="KW-0255">Endonuclease</keyword>
<feature type="active site" evidence="8">
    <location>
        <position position="135"/>
    </location>
</feature>
<comment type="catalytic activity">
    <reaction evidence="1 8">
        <text>Endonucleolytic cleavage to 5'-phosphomonoester.</text>
        <dbReference type="EC" id="3.1.26.3"/>
    </reaction>
</comment>